<accession>A0A4U5JIL7</accession>
<keyword evidence="1" id="KW-0677">Repeat</keyword>
<feature type="repeat" description="TPR" evidence="3">
    <location>
        <begin position="150"/>
        <end position="183"/>
    </location>
</feature>
<name>A0A4U5JIL7_9GAMM</name>
<dbReference type="PANTHER" id="PTHR44186:SF1">
    <property type="entry name" value="BARDET-BIEDL SYNDROME 4 PROTEIN"/>
    <property type="match status" value="1"/>
</dbReference>
<dbReference type="OrthoDB" id="3882674at2"/>
<sequence length="603" mass="67541">MDTNKPPDSPVLSISPGRIEIVFTEDILGALAYISKPIEDINEMVELEKSSFSLKEHTSRSEALRAEAELKIALLQRKYEKFRSSPTFLNRLANLYSFAGNTSSEERLISEAYRLSNQVFHARKLAEVNVRRGEADAATVIFNELADSDSYSALRLASFHITDGDFEAARQWVEKAIELNPSGYAERLFHGAYNMVNGNLGAAVTSFRMALEARPNSSVVYTNLGLAYLGLHRADKAFDAFKKAIALDPFNRNALIALADLASSSERDADVVNSLRYFVEFEQRDASVWERLARSLLRLNLVDDCIHALKRQGGLVSSVAVWNNLGVAYAKKGLRDLSMKAFKHAFTLDAEHGIQQDLLVARNATALVSGAGQHEIALIMTSSIIEGDTDRAVARSDVISDIYITHMHSLLKLKRYNEAISSADELLNTEGVANKVVRWIITAETALFGLERNEDGRLHSLLDQVEGRFDSEDYKDVTMMNNLAFAFAEMNRLAEADACINHVSWAVHRHAYITATLGLINIRKGRLDKGEHLYREAIRLANRDFDKNRIRQKMHIEIGKALMATDKKKSRALFERAKNERQGEFVLSSQAKRLLESLANTNK</sequence>
<protein>
    <recommendedName>
        <fullName evidence="6">Tetratricopeptide repeat protein</fullName>
    </recommendedName>
</protein>
<dbReference type="PROSITE" id="PS50005">
    <property type="entry name" value="TPR"/>
    <property type="match status" value="3"/>
</dbReference>
<dbReference type="SMART" id="SM00028">
    <property type="entry name" value="TPR"/>
    <property type="match status" value="6"/>
</dbReference>
<dbReference type="Proteomes" id="UP000308707">
    <property type="component" value="Unassembled WGS sequence"/>
</dbReference>
<evidence type="ECO:0000256" key="1">
    <source>
        <dbReference type="ARBA" id="ARBA00022737"/>
    </source>
</evidence>
<feature type="repeat" description="TPR" evidence="3">
    <location>
        <begin position="218"/>
        <end position="251"/>
    </location>
</feature>
<dbReference type="RefSeq" id="WP_137267832.1">
    <property type="nucleotide sequence ID" value="NZ_SZUA01000003.1"/>
</dbReference>
<proteinExistence type="predicted"/>
<dbReference type="InterPro" id="IPR013105">
    <property type="entry name" value="TPR_2"/>
</dbReference>
<reference evidence="4 5" key="1">
    <citation type="submission" date="2019-04" db="EMBL/GenBank/DDBJ databases">
        <title>Reference strain of H23.</title>
        <authorList>
            <person name="Luo X."/>
        </authorList>
    </citation>
    <scope>NUCLEOTIDE SEQUENCE [LARGE SCALE GENOMIC DNA]</scope>
    <source>
        <strain evidence="4 5">H23</strain>
    </source>
</reference>
<evidence type="ECO:0008006" key="6">
    <source>
        <dbReference type="Google" id="ProtNLM"/>
    </source>
</evidence>
<evidence type="ECO:0000313" key="4">
    <source>
        <dbReference type="EMBL" id="TKR29430.1"/>
    </source>
</evidence>
<feature type="repeat" description="TPR" evidence="3">
    <location>
        <begin position="319"/>
        <end position="352"/>
    </location>
</feature>
<evidence type="ECO:0000256" key="2">
    <source>
        <dbReference type="ARBA" id="ARBA00022803"/>
    </source>
</evidence>
<dbReference type="Pfam" id="PF07719">
    <property type="entry name" value="TPR_2"/>
    <property type="match status" value="1"/>
</dbReference>
<dbReference type="AlphaFoldDB" id="A0A4U5JIL7"/>
<keyword evidence="5" id="KW-1185">Reference proteome</keyword>
<dbReference type="SUPFAM" id="SSF48452">
    <property type="entry name" value="TPR-like"/>
    <property type="match status" value="3"/>
</dbReference>
<organism evidence="4 5">
    <name type="scientific">Luteimonas gilva</name>
    <dbReference type="NCBI Taxonomy" id="2572684"/>
    <lineage>
        <taxon>Bacteria</taxon>
        <taxon>Pseudomonadati</taxon>
        <taxon>Pseudomonadota</taxon>
        <taxon>Gammaproteobacteria</taxon>
        <taxon>Lysobacterales</taxon>
        <taxon>Lysobacteraceae</taxon>
        <taxon>Luteimonas</taxon>
    </lineage>
</organism>
<dbReference type="InterPro" id="IPR011990">
    <property type="entry name" value="TPR-like_helical_dom_sf"/>
</dbReference>
<dbReference type="PROSITE" id="PS50293">
    <property type="entry name" value="TPR_REGION"/>
    <property type="match status" value="1"/>
</dbReference>
<dbReference type="Gene3D" id="1.25.40.10">
    <property type="entry name" value="Tetratricopeptide repeat domain"/>
    <property type="match status" value="2"/>
</dbReference>
<dbReference type="EMBL" id="SZUA01000003">
    <property type="protein sequence ID" value="TKR29430.1"/>
    <property type="molecule type" value="Genomic_DNA"/>
</dbReference>
<dbReference type="Pfam" id="PF13181">
    <property type="entry name" value="TPR_8"/>
    <property type="match status" value="2"/>
</dbReference>
<dbReference type="InterPro" id="IPR019734">
    <property type="entry name" value="TPR_rpt"/>
</dbReference>
<keyword evidence="2 3" id="KW-0802">TPR repeat</keyword>
<dbReference type="PANTHER" id="PTHR44186">
    <property type="match status" value="1"/>
</dbReference>
<comment type="caution">
    <text evidence="4">The sequence shown here is derived from an EMBL/GenBank/DDBJ whole genome shotgun (WGS) entry which is preliminary data.</text>
</comment>
<evidence type="ECO:0000313" key="5">
    <source>
        <dbReference type="Proteomes" id="UP000308707"/>
    </source>
</evidence>
<evidence type="ECO:0000256" key="3">
    <source>
        <dbReference type="PROSITE-ProRule" id="PRU00339"/>
    </source>
</evidence>
<gene>
    <name evidence="4" type="ORF">FCE95_14880</name>
</gene>